<evidence type="ECO:0000256" key="2">
    <source>
        <dbReference type="ARBA" id="ARBA00022630"/>
    </source>
</evidence>
<keyword evidence="4" id="KW-0560">Oxidoreductase</keyword>
<dbReference type="PANTHER" id="PTHR42973">
    <property type="entry name" value="BINDING OXIDOREDUCTASE, PUTATIVE (AFU_ORTHOLOGUE AFUA_1G17690)-RELATED"/>
    <property type="match status" value="1"/>
</dbReference>
<dbReference type="PROSITE" id="PS51387">
    <property type="entry name" value="FAD_PCMH"/>
    <property type="match status" value="1"/>
</dbReference>
<evidence type="ECO:0000256" key="4">
    <source>
        <dbReference type="ARBA" id="ARBA00023002"/>
    </source>
</evidence>
<sequence length="501" mass="54766">MKLKAALLGCTLLVATAAAQGQLYFDAEDPFATEPAQTPLNRDFRLTCEAIAKTISPASQVFFPGTPEFNADISHWANSSTQVATCSVRPGKADDLGLILRELASSLTPFAIRCSGHTSNPHFSSTRGVQISMIHFNEIIIHEKEGTVEIGAGLTWTSVFSYLVPRGLNVVGGRLNGVGVGGFTLGGGYSWKTNQYGLTVDTLAAIELVLPNGKVVKVTEKDKDLWFALKGGLNNYGIATKFTLKTHKQTDVWGAVLAFEEDLIKPAYTAFADFLSKGHDHKGAQLGQVTYSNGTVGFGIVLFYDAPKPPPGLYDDLLNLPNSSKTIIEGSFVDFVLSLPPPVPARGYFDGVPMLRYSAPVLKAAIDDLQSWGDRISQYDKDALLVFGLDAFEDDIFTHGGPSAFPPDRSHTVLPSSLFFVWTDKSLDGYMYDNMRALSAELIQVGIKDGQDLKHAARYTNYALFGTPLEQMYGKNVPRLREIRKRYDPHRVMDLTGGFKF</sequence>
<comment type="similarity">
    <text evidence="1">Belongs to the oxygen-dependent FAD-linked oxidoreductase family.</text>
</comment>
<dbReference type="Gene3D" id="3.30.465.10">
    <property type="match status" value="1"/>
</dbReference>
<evidence type="ECO:0000256" key="1">
    <source>
        <dbReference type="ARBA" id="ARBA00005466"/>
    </source>
</evidence>
<feature type="domain" description="FAD-binding PCMH-type" evidence="6">
    <location>
        <begin position="80"/>
        <end position="249"/>
    </location>
</feature>
<dbReference type="GO" id="GO:0016491">
    <property type="term" value="F:oxidoreductase activity"/>
    <property type="evidence" value="ECO:0007669"/>
    <property type="project" value="UniProtKB-KW"/>
</dbReference>
<evidence type="ECO:0000313" key="7">
    <source>
        <dbReference type="EMBL" id="KAF8477722.1"/>
    </source>
</evidence>
<reference evidence="7" key="1">
    <citation type="submission" date="2019-10" db="EMBL/GenBank/DDBJ databases">
        <authorList>
            <consortium name="DOE Joint Genome Institute"/>
            <person name="Kuo A."/>
            <person name="Miyauchi S."/>
            <person name="Kiss E."/>
            <person name="Drula E."/>
            <person name="Kohler A."/>
            <person name="Sanchez-Garcia M."/>
            <person name="Andreopoulos B."/>
            <person name="Barry K.W."/>
            <person name="Bonito G."/>
            <person name="Buee M."/>
            <person name="Carver A."/>
            <person name="Chen C."/>
            <person name="Cichocki N."/>
            <person name="Clum A."/>
            <person name="Culley D."/>
            <person name="Crous P.W."/>
            <person name="Fauchery L."/>
            <person name="Girlanda M."/>
            <person name="Hayes R."/>
            <person name="Keri Z."/>
            <person name="LaButti K."/>
            <person name="Lipzen A."/>
            <person name="Lombard V."/>
            <person name="Magnuson J."/>
            <person name="Maillard F."/>
            <person name="Morin E."/>
            <person name="Murat C."/>
            <person name="Nolan M."/>
            <person name="Ohm R."/>
            <person name="Pangilinan J."/>
            <person name="Pereira M."/>
            <person name="Perotto S."/>
            <person name="Peter M."/>
            <person name="Riley R."/>
            <person name="Sitrit Y."/>
            <person name="Stielow B."/>
            <person name="Szollosi G."/>
            <person name="Zifcakova L."/>
            <person name="Stursova M."/>
            <person name="Spatafora J.W."/>
            <person name="Tedersoo L."/>
            <person name="Vaario L.-M."/>
            <person name="Yamada A."/>
            <person name="Yan M."/>
            <person name="Wang P."/>
            <person name="Xu J."/>
            <person name="Bruns T."/>
            <person name="Baldrian P."/>
            <person name="Vilgalys R."/>
            <person name="Henrissat B."/>
            <person name="Grigoriev I.V."/>
            <person name="Hibbett D."/>
            <person name="Nagy L.G."/>
            <person name="Martin F.M."/>
        </authorList>
    </citation>
    <scope>NUCLEOTIDE SEQUENCE</scope>
    <source>
        <strain evidence="7">Prilba</strain>
    </source>
</reference>
<dbReference type="Proteomes" id="UP000759537">
    <property type="component" value="Unassembled WGS sequence"/>
</dbReference>
<evidence type="ECO:0000256" key="5">
    <source>
        <dbReference type="SAM" id="SignalP"/>
    </source>
</evidence>
<evidence type="ECO:0000313" key="8">
    <source>
        <dbReference type="Proteomes" id="UP000759537"/>
    </source>
</evidence>
<keyword evidence="3" id="KW-0274">FAD</keyword>
<dbReference type="EMBL" id="WHVB01000013">
    <property type="protein sequence ID" value="KAF8477722.1"/>
    <property type="molecule type" value="Genomic_DNA"/>
</dbReference>
<name>A0A9P5T614_9AGAM</name>
<dbReference type="InterPro" id="IPR016166">
    <property type="entry name" value="FAD-bd_PCMH"/>
</dbReference>
<dbReference type="InterPro" id="IPR036318">
    <property type="entry name" value="FAD-bd_PCMH-like_sf"/>
</dbReference>
<dbReference type="GO" id="GO:0071949">
    <property type="term" value="F:FAD binding"/>
    <property type="evidence" value="ECO:0007669"/>
    <property type="project" value="InterPro"/>
</dbReference>
<reference evidence="7" key="2">
    <citation type="journal article" date="2020" name="Nat. Commun.">
        <title>Large-scale genome sequencing of mycorrhizal fungi provides insights into the early evolution of symbiotic traits.</title>
        <authorList>
            <person name="Miyauchi S."/>
            <person name="Kiss E."/>
            <person name="Kuo A."/>
            <person name="Drula E."/>
            <person name="Kohler A."/>
            <person name="Sanchez-Garcia M."/>
            <person name="Morin E."/>
            <person name="Andreopoulos B."/>
            <person name="Barry K.W."/>
            <person name="Bonito G."/>
            <person name="Buee M."/>
            <person name="Carver A."/>
            <person name="Chen C."/>
            <person name="Cichocki N."/>
            <person name="Clum A."/>
            <person name="Culley D."/>
            <person name="Crous P.W."/>
            <person name="Fauchery L."/>
            <person name="Girlanda M."/>
            <person name="Hayes R.D."/>
            <person name="Keri Z."/>
            <person name="LaButti K."/>
            <person name="Lipzen A."/>
            <person name="Lombard V."/>
            <person name="Magnuson J."/>
            <person name="Maillard F."/>
            <person name="Murat C."/>
            <person name="Nolan M."/>
            <person name="Ohm R.A."/>
            <person name="Pangilinan J."/>
            <person name="Pereira M.F."/>
            <person name="Perotto S."/>
            <person name="Peter M."/>
            <person name="Pfister S."/>
            <person name="Riley R."/>
            <person name="Sitrit Y."/>
            <person name="Stielow J.B."/>
            <person name="Szollosi G."/>
            <person name="Zifcakova L."/>
            <person name="Stursova M."/>
            <person name="Spatafora J.W."/>
            <person name="Tedersoo L."/>
            <person name="Vaario L.M."/>
            <person name="Yamada A."/>
            <person name="Yan M."/>
            <person name="Wang P."/>
            <person name="Xu J."/>
            <person name="Bruns T."/>
            <person name="Baldrian P."/>
            <person name="Vilgalys R."/>
            <person name="Dunand C."/>
            <person name="Henrissat B."/>
            <person name="Grigoriev I.V."/>
            <person name="Hibbett D."/>
            <person name="Nagy L.G."/>
            <person name="Martin F.M."/>
        </authorList>
    </citation>
    <scope>NUCLEOTIDE SEQUENCE</scope>
    <source>
        <strain evidence="7">Prilba</strain>
    </source>
</reference>
<dbReference type="OrthoDB" id="2151789at2759"/>
<keyword evidence="5" id="KW-0732">Signal</keyword>
<feature type="signal peptide" evidence="5">
    <location>
        <begin position="1"/>
        <end position="21"/>
    </location>
</feature>
<dbReference type="InterPro" id="IPR050416">
    <property type="entry name" value="FAD-linked_Oxidoreductase"/>
</dbReference>
<dbReference type="SUPFAM" id="SSF56176">
    <property type="entry name" value="FAD-binding/transporter-associated domain-like"/>
    <property type="match status" value="1"/>
</dbReference>
<accession>A0A9P5T614</accession>
<evidence type="ECO:0000259" key="6">
    <source>
        <dbReference type="PROSITE" id="PS51387"/>
    </source>
</evidence>
<dbReference type="InterPro" id="IPR006094">
    <property type="entry name" value="Oxid_FAD_bind_N"/>
</dbReference>
<dbReference type="Pfam" id="PF08031">
    <property type="entry name" value="BBE"/>
    <property type="match status" value="1"/>
</dbReference>
<dbReference type="AlphaFoldDB" id="A0A9P5T614"/>
<keyword evidence="8" id="KW-1185">Reference proteome</keyword>
<feature type="chain" id="PRO_5040381407" evidence="5">
    <location>
        <begin position="22"/>
        <end position="501"/>
    </location>
</feature>
<protein>
    <submittedName>
        <fullName evidence="7">FAD dependent oxidoreductase</fullName>
    </submittedName>
</protein>
<dbReference type="InterPro" id="IPR012951">
    <property type="entry name" value="BBE"/>
</dbReference>
<gene>
    <name evidence="7" type="ORF">DFH94DRAFT_634377</name>
</gene>
<organism evidence="7 8">
    <name type="scientific">Russula ochroleuca</name>
    <dbReference type="NCBI Taxonomy" id="152965"/>
    <lineage>
        <taxon>Eukaryota</taxon>
        <taxon>Fungi</taxon>
        <taxon>Dikarya</taxon>
        <taxon>Basidiomycota</taxon>
        <taxon>Agaricomycotina</taxon>
        <taxon>Agaricomycetes</taxon>
        <taxon>Russulales</taxon>
        <taxon>Russulaceae</taxon>
        <taxon>Russula</taxon>
    </lineage>
</organism>
<dbReference type="Pfam" id="PF01565">
    <property type="entry name" value="FAD_binding_4"/>
    <property type="match status" value="1"/>
</dbReference>
<keyword evidence="2" id="KW-0285">Flavoprotein</keyword>
<comment type="caution">
    <text evidence="7">The sequence shown here is derived from an EMBL/GenBank/DDBJ whole genome shotgun (WGS) entry which is preliminary data.</text>
</comment>
<evidence type="ECO:0000256" key="3">
    <source>
        <dbReference type="ARBA" id="ARBA00022827"/>
    </source>
</evidence>
<dbReference type="InterPro" id="IPR016169">
    <property type="entry name" value="FAD-bd_PCMH_sub2"/>
</dbReference>
<proteinExistence type="inferred from homology"/>
<dbReference type="PANTHER" id="PTHR42973:SF13">
    <property type="entry name" value="FAD-BINDING PCMH-TYPE DOMAIN-CONTAINING PROTEIN"/>
    <property type="match status" value="1"/>
</dbReference>